<sequence>MSGHQQGKWTVEALKHPQTS</sequence>
<reference evidence="2" key="2">
    <citation type="journal article" date="2015" name="Fish Shellfish Immunol.">
        <title>Early steps in the European eel (Anguilla anguilla)-Vibrio vulnificus interaction in the gills: Role of the RtxA13 toxin.</title>
        <authorList>
            <person name="Callol A."/>
            <person name="Pajuelo D."/>
            <person name="Ebbesson L."/>
            <person name="Teles M."/>
            <person name="MacKenzie S."/>
            <person name="Amaro C."/>
        </authorList>
    </citation>
    <scope>NUCLEOTIDE SEQUENCE</scope>
</reference>
<organism evidence="2">
    <name type="scientific">Anguilla anguilla</name>
    <name type="common">European freshwater eel</name>
    <name type="synonym">Muraena anguilla</name>
    <dbReference type="NCBI Taxonomy" id="7936"/>
    <lineage>
        <taxon>Eukaryota</taxon>
        <taxon>Metazoa</taxon>
        <taxon>Chordata</taxon>
        <taxon>Craniata</taxon>
        <taxon>Vertebrata</taxon>
        <taxon>Euteleostomi</taxon>
        <taxon>Actinopterygii</taxon>
        <taxon>Neopterygii</taxon>
        <taxon>Teleostei</taxon>
        <taxon>Anguilliformes</taxon>
        <taxon>Anguillidae</taxon>
        <taxon>Anguilla</taxon>
    </lineage>
</organism>
<evidence type="ECO:0000313" key="2">
    <source>
        <dbReference type="EMBL" id="JAH78504.1"/>
    </source>
</evidence>
<proteinExistence type="predicted"/>
<dbReference type="AlphaFoldDB" id="A0A0E9VK38"/>
<reference evidence="2" key="1">
    <citation type="submission" date="2014-11" db="EMBL/GenBank/DDBJ databases">
        <authorList>
            <person name="Amaro Gonzalez C."/>
        </authorList>
    </citation>
    <scope>NUCLEOTIDE SEQUENCE</scope>
</reference>
<dbReference type="EMBL" id="GBXM01030073">
    <property type="protein sequence ID" value="JAH78504.1"/>
    <property type="molecule type" value="Transcribed_RNA"/>
</dbReference>
<accession>A0A0E9VK38</accession>
<name>A0A0E9VK38_ANGAN</name>
<feature type="region of interest" description="Disordered" evidence="1">
    <location>
        <begin position="1"/>
        <end position="20"/>
    </location>
</feature>
<protein>
    <submittedName>
        <fullName evidence="2">Uncharacterized protein</fullName>
    </submittedName>
</protein>
<evidence type="ECO:0000256" key="1">
    <source>
        <dbReference type="SAM" id="MobiDB-lite"/>
    </source>
</evidence>